<proteinExistence type="predicted"/>
<reference evidence="2 3" key="1">
    <citation type="submission" date="2020-03" db="EMBL/GenBank/DDBJ databases">
        <title>Whole genome shotgun sequence of Phytohabitans suffuscus NBRC 105367.</title>
        <authorList>
            <person name="Komaki H."/>
            <person name="Tamura T."/>
        </authorList>
    </citation>
    <scope>NUCLEOTIDE SEQUENCE [LARGE SCALE GENOMIC DNA]</scope>
    <source>
        <strain evidence="2 3">NBRC 105367</strain>
    </source>
</reference>
<evidence type="ECO:0000256" key="1">
    <source>
        <dbReference type="SAM" id="MobiDB-lite"/>
    </source>
</evidence>
<dbReference type="AlphaFoldDB" id="A0A6F8YFZ9"/>
<name>A0A6F8YFZ9_9ACTN</name>
<evidence type="ECO:0000313" key="2">
    <source>
        <dbReference type="EMBL" id="BCB84997.1"/>
    </source>
</evidence>
<reference evidence="2 3" key="2">
    <citation type="submission" date="2020-03" db="EMBL/GenBank/DDBJ databases">
        <authorList>
            <person name="Ichikawa N."/>
            <person name="Kimura A."/>
            <person name="Kitahashi Y."/>
            <person name="Uohara A."/>
        </authorList>
    </citation>
    <scope>NUCLEOTIDE SEQUENCE [LARGE SCALE GENOMIC DNA]</scope>
    <source>
        <strain evidence="2 3">NBRC 105367</strain>
    </source>
</reference>
<evidence type="ECO:0000313" key="3">
    <source>
        <dbReference type="Proteomes" id="UP000503011"/>
    </source>
</evidence>
<protein>
    <submittedName>
        <fullName evidence="2">Uncharacterized protein</fullName>
    </submittedName>
</protein>
<organism evidence="2 3">
    <name type="scientific">Phytohabitans suffuscus</name>
    <dbReference type="NCBI Taxonomy" id="624315"/>
    <lineage>
        <taxon>Bacteria</taxon>
        <taxon>Bacillati</taxon>
        <taxon>Actinomycetota</taxon>
        <taxon>Actinomycetes</taxon>
        <taxon>Micromonosporales</taxon>
        <taxon>Micromonosporaceae</taxon>
    </lineage>
</organism>
<dbReference type="Proteomes" id="UP000503011">
    <property type="component" value="Chromosome"/>
</dbReference>
<gene>
    <name evidence="2" type="ORF">Psuf_023100</name>
</gene>
<dbReference type="EMBL" id="AP022871">
    <property type="protein sequence ID" value="BCB84997.1"/>
    <property type="molecule type" value="Genomic_DNA"/>
</dbReference>
<dbReference type="KEGG" id="psuu:Psuf_023100"/>
<feature type="region of interest" description="Disordered" evidence="1">
    <location>
        <begin position="1"/>
        <end position="25"/>
    </location>
</feature>
<sequence length="84" mass="9267">MDRRCPARVDEVPGRPPPTSPLPTTIVHTPGMANAELLFRSLNAGMPRACGPLSRLTFGSAIALRRIPQQLACLFTLDRRMRVE</sequence>
<feature type="compositionally biased region" description="Basic and acidic residues" evidence="1">
    <location>
        <begin position="1"/>
        <end position="13"/>
    </location>
</feature>
<accession>A0A6F8YFZ9</accession>
<keyword evidence="3" id="KW-1185">Reference proteome</keyword>